<dbReference type="PROSITE" id="PS00028">
    <property type="entry name" value="ZINC_FINGER_C2H2_1"/>
    <property type="match status" value="1"/>
</dbReference>
<feature type="region of interest" description="Disordered" evidence="6">
    <location>
        <begin position="574"/>
        <end position="716"/>
    </location>
</feature>
<evidence type="ECO:0000256" key="6">
    <source>
        <dbReference type="SAM" id="MobiDB-lite"/>
    </source>
</evidence>
<protein>
    <recommendedName>
        <fullName evidence="7">C2H2-type domain-containing protein</fullName>
    </recommendedName>
</protein>
<evidence type="ECO:0000256" key="2">
    <source>
        <dbReference type="ARBA" id="ARBA00022737"/>
    </source>
</evidence>
<evidence type="ECO:0000313" key="8">
    <source>
        <dbReference type="EMBL" id="ORZ41159.1"/>
    </source>
</evidence>
<dbReference type="GO" id="GO:0008270">
    <property type="term" value="F:zinc ion binding"/>
    <property type="evidence" value="ECO:0007669"/>
    <property type="project" value="UniProtKB-KW"/>
</dbReference>
<evidence type="ECO:0000256" key="5">
    <source>
        <dbReference type="PROSITE-ProRule" id="PRU00042"/>
    </source>
</evidence>
<keyword evidence="3 5" id="KW-0863">Zinc-finger</keyword>
<dbReference type="STRING" id="765915.A0A1Y2I361"/>
<feature type="compositionally biased region" description="Low complexity" evidence="6">
    <location>
        <begin position="589"/>
        <end position="632"/>
    </location>
</feature>
<dbReference type="Pfam" id="PF00096">
    <property type="entry name" value="zf-C2H2"/>
    <property type="match status" value="1"/>
</dbReference>
<dbReference type="SMART" id="SM00355">
    <property type="entry name" value="ZnF_C2H2"/>
    <property type="match status" value="2"/>
</dbReference>
<sequence length="775" mass="80072">MTFTSTASAAFSSLFHAFEPAAGVSAAETMPFPYADQFPLSSSPSSPACSLHMLPGAFLPLPPSTATDSSYDSYGSGLDNNCLAAPSSFLPMSAADLTSNASCIQHEPQTHSQFHSGSHCANASAALSLSLCGTTTRTTLAAQSHDDQSSTSSAHAIPIPCANSSKTPIPLDAPIALELAAPIAPAAVSTGNAEWTAAAAQHLQKQLQRDHAAFSINLPNVDPYTPHTRYPSSWSAESAGRVGIGAVGDNMSSAASLVDSLLFGNASQNHDTVDGELPSIAQYHWTSSYHNVQETTASLSSASSSTASPSVTVTSTPCLTSLFGPALACDTGSLTASPALAPIMNATVATASSSSSAWQLPVSIDQNQRATFPLDSFEPTRSWIAPAAPSTAAESPRFPAPQEAQDSAACLYASPSVLTCVSSSGRIDNTSSSASPVNVFGNIATGRATQFQRLSLAAAISFDDSNCASPVSPTSTCSSVSPSDVHSFYSSPQCGPTGFLARSIATPTTPHRQTHLDLTDKCATSYSNSDPQTSPVLPSPGSAHCGGSRTGALAEIDSIFTSQATSNMRGSLADALRFPSPEPGPESVSIQHFCSSSLSSSPSTNSRACGSSESSLSPAPSSTRSSASPAVSLGRYRNTSDTSSDTDSADEYIPSPSPTLGPATSTRARRAGARSCKAPPGGAKSKPSLLPLPPRSAADHVPNKPARPAANRRARHRCPHPGCERVFCQLTHLRTHVRTHTGERPHVCPHPGCGQSFAQSGNLVTHMRYVRSRPE</sequence>
<feature type="domain" description="C2H2-type" evidence="7">
    <location>
        <begin position="716"/>
        <end position="745"/>
    </location>
</feature>
<dbReference type="EMBL" id="MCFL01000001">
    <property type="protein sequence ID" value="ORZ41159.1"/>
    <property type="molecule type" value="Genomic_DNA"/>
</dbReference>
<dbReference type="Proteomes" id="UP000193411">
    <property type="component" value="Unassembled WGS sequence"/>
</dbReference>
<feature type="compositionally biased region" description="Polar residues" evidence="6">
    <location>
        <begin position="522"/>
        <end position="536"/>
    </location>
</feature>
<dbReference type="PROSITE" id="PS50157">
    <property type="entry name" value="ZINC_FINGER_C2H2_2"/>
    <property type="match status" value="2"/>
</dbReference>
<evidence type="ECO:0000313" key="9">
    <source>
        <dbReference type="Proteomes" id="UP000193411"/>
    </source>
</evidence>
<dbReference type="GO" id="GO:0000785">
    <property type="term" value="C:chromatin"/>
    <property type="evidence" value="ECO:0007669"/>
    <property type="project" value="TreeGrafter"/>
</dbReference>
<dbReference type="GO" id="GO:0031519">
    <property type="term" value="C:PcG protein complex"/>
    <property type="evidence" value="ECO:0007669"/>
    <property type="project" value="TreeGrafter"/>
</dbReference>
<accession>A0A1Y2I361</accession>
<dbReference type="Gene3D" id="3.30.160.60">
    <property type="entry name" value="Classic Zinc Finger"/>
    <property type="match status" value="2"/>
</dbReference>
<dbReference type="InterPro" id="IPR036236">
    <property type="entry name" value="Znf_C2H2_sf"/>
</dbReference>
<name>A0A1Y2I361_9FUNG</name>
<evidence type="ECO:0000259" key="7">
    <source>
        <dbReference type="PROSITE" id="PS50157"/>
    </source>
</evidence>
<dbReference type="FunFam" id="3.30.160.60:FF:002343">
    <property type="entry name" value="Zinc finger protein 33A"/>
    <property type="match status" value="1"/>
</dbReference>
<dbReference type="SUPFAM" id="SSF57667">
    <property type="entry name" value="beta-beta-alpha zinc fingers"/>
    <property type="match status" value="1"/>
</dbReference>
<dbReference type="OrthoDB" id="6365676at2759"/>
<gene>
    <name evidence="8" type="ORF">BCR44DRAFT_347966</name>
</gene>
<dbReference type="GO" id="GO:0000981">
    <property type="term" value="F:DNA-binding transcription factor activity, RNA polymerase II-specific"/>
    <property type="evidence" value="ECO:0007669"/>
    <property type="project" value="TreeGrafter"/>
</dbReference>
<feature type="domain" description="C2H2-type" evidence="7">
    <location>
        <begin position="746"/>
        <end position="775"/>
    </location>
</feature>
<feature type="region of interest" description="Disordered" evidence="6">
    <location>
        <begin position="522"/>
        <end position="548"/>
    </location>
</feature>
<evidence type="ECO:0000256" key="4">
    <source>
        <dbReference type="ARBA" id="ARBA00022833"/>
    </source>
</evidence>
<evidence type="ECO:0000256" key="1">
    <source>
        <dbReference type="ARBA" id="ARBA00022723"/>
    </source>
</evidence>
<dbReference type="InterPro" id="IPR013087">
    <property type="entry name" value="Znf_C2H2_type"/>
</dbReference>
<keyword evidence="1" id="KW-0479">Metal-binding</keyword>
<dbReference type="PANTHER" id="PTHR14003:SF19">
    <property type="entry name" value="YY2 TRANSCRIPTION FACTOR"/>
    <property type="match status" value="1"/>
</dbReference>
<dbReference type="PANTHER" id="PTHR14003">
    <property type="entry name" value="TRANSCRIPTIONAL REPRESSOR PROTEIN YY"/>
    <property type="match status" value="1"/>
</dbReference>
<keyword evidence="2" id="KW-0677">Repeat</keyword>
<evidence type="ECO:0000256" key="3">
    <source>
        <dbReference type="ARBA" id="ARBA00022771"/>
    </source>
</evidence>
<proteinExistence type="predicted"/>
<keyword evidence="4" id="KW-0862">Zinc</keyword>
<reference evidence="8 9" key="1">
    <citation type="submission" date="2016-07" db="EMBL/GenBank/DDBJ databases">
        <title>Pervasive Adenine N6-methylation of Active Genes in Fungi.</title>
        <authorList>
            <consortium name="DOE Joint Genome Institute"/>
            <person name="Mondo S.J."/>
            <person name="Dannebaum R.O."/>
            <person name="Kuo R.C."/>
            <person name="Labutti K."/>
            <person name="Haridas S."/>
            <person name="Kuo A."/>
            <person name="Salamov A."/>
            <person name="Ahrendt S.R."/>
            <person name="Lipzen A."/>
            <person name="Sullivan W."/>
            <person name="Andreopoulos W.B."/>
            <person name="Clum A."/>
            <person name="Lindquist E."/>
            <person name="Daum C."/>
            <person name="Ramamoorthy G.K."/>
            <person name="Gryganskyi A."/>
            <person name="Culley D."/>
            <person name="Magnuson J.K."/>
            <person name="James T.Y."/>
            <person name="O'Malley M.A."/>
            <person name="Stajich J.E."/>
            <person name="Spatafora J.W."/>
            <person name="Visel A."/>
            <person name="Grigoriev I.V."/>
        </authorList>
    </citation>
    <scope>NUCLEOTIDE SEQUENCE [LARGE SCALE GENOMIC DNA]</scope>
    <source>
        <strain evidence="8 9">PL171</strain>
    </source>
</reference>
<dbReference type="AlphaFoldDB" id="A0A1Y2I361"/>
<dbReference type="GO" id="GO:0000978">
    <property type="term" value="F:RNA polymerase II cis-regulatory region sequence-specific DNA binding"/>
    <property type="evidence" value="ECO:0007669"/>
    <property type="project" value="TreeGrafter"/>
</dbReference>
<organism evidence="8 9">
    <name type="scientific">Catenaria anguillulae PL171</name>
    <dbReference type="NCBI Taxonomy" id="765915"/>
    <lineage>
        <taxon>Eukaryota</taxon>
        <taxon>Fungi</taxon>
        <taxon>Fungi incertae sedis</taxon>
        <taxon>Blastocladiomycota</taxon>
        <taxon>Blastocladiomycetes</taxon>
        <taxon>Blastocladiales</taxon>
        <taxon>Catenariaceae</taxon>
        <taxon>Catenaria</taxon>
    </lineage>
</organism>
<comment type="caution">
    <text evidence="8">The sequence shown here is derived from an EMBL/GenBank/DDBJ whole genome shotgun (WGS) entry which is preliminary data.</text>
</comment>
<dbReference type="GO" id="GO:0005667">
    <property type="term" value="C:transcription regulator complex"/>
    <property type="evidence" value="ECO:0007669"/>
    <property type="project" value="TreeGrafter"/>
</dbReference>
<keyword evidence="9" id="KW-1185">Reference proteome</keyword>